<keyword evidence="3 6" id="KW-0812">Transmembrane</keyword>
<feature type="transmembrane region" description="Helical" evidence="6">
    <location>
        <begin position="167"/>
        <end position="188"/>
    </location>
</feature>
<name>A0A427YWJ8_9TREE</name>
<keyword evidence="5 6" id="KW-0472">Membrane</keyword>
<evidence type="ECO:0000256" key="4">
    <source>
        <dbReference type="ARBA" id="ARBA00022989"/>
    </source>
</evidence>
<dbReference type="AlphaFoldDB" id="A0A427YWJ8"/>
<accession>A0A427YWJ8</accession>
<keyword evidence="8" id="KW-1185">Reference proteome</keyword>
<sequence>MALRDPVVWIYLILQFTCFLITNGLSTFSNIIVKGLGFSTAQTQLLNLAQGGWSVMIFVGSAWLARVTKQTCLVLIGFMLVAMSGTIALDSVAVTSKTAPGLLIAFYFANFVIVSGNLLWSLLTRNVAGQTKKVTVFTLMFVAYALGAIIGPQIFQSRDAPRYHTAFAVHIALYAFFCVMAVVLRLMLMRRNHLRRKQHAEHELATTPDTQETEVIQHDNAFADLTDRQNTASFRYMY</sequence>
<dbReference type="InterPro" id="IPR036259">
    <property type="entry name" value="MFS_trans_sf"/>
</dbReference>
<evidence type="ECO:0000256" key="3">
    <source>
        <dbReference type="ARBA" id="ARBA00022692"/>
    </source>
</evidence>
<keyword evidence="2" id="KW-0813">Transport</keyword>
<dbReference type="OrthoDB" id="6730379at2759"/>
<evidence type="ECO:0000313" key="8">
    <source>
        <dbReference type="Proteomes" id="UP000279259"/>
    </source>
</evidence>
<evidence type="ECO:0008006" key="9">
    <source>
        <dbReference type="Google" id="ProtNLM"/>
    </source>
</evidence>
<evidence type="ECO:0000256" key="1">
    <source>
        <dbReference type="ARBA" id="ARBA00004141"/>
    </source>
</evidence>
<dbReference type="Gene3D" id="1.20.1250.20">
    <property type="entry name" value="MFS general substrate transporter like domains"/>
    <property type="match status" value="1"/>
</dbReference>
<keyword evidence="4 6" id="KW-1133">Transmembrane helix</keyword>
<dbReference type="GO" id="GO:0016020">
    <property type="term" value="C:membrane"/>
    <property type="evidence" value="ECO:0007669"/>
    <property type="project" value="UniProtKB-SubCell"/>
</dbReference>
<dbReference type="PANTHER" id="PTHR43791:SF63">
    <property type="entry name" value="HIGH AFFINITY CYSTEINE TRANSPORTER"/>
    <property type="match status" value="1"/>
</dbReference>
<feature type="transmembrane region" description="Helical" evidence="6">
    <location>
        <begin position="101"/>
        <end position="122"/>
    </location>
</feature>
<evidence type="ECO:0000256" key="6">
    <source>
        <dbReference type="SAM" id="Phobius"/>
    </source>
</evidence>
<dbReference type="EMBL" id="RSCD01000001">
    <property type="protein sequence ID" value="RSH95477.1"/>
    <property type="molecule type" value="Genomic_DNA"/>
</dbReference>
<dbReference type="PANTHER" id="PTHR43791">
    <property type="entry name" value="PERMEASE-RELATED"/>
    <property type="match status" value="1"/>
</dbReference>
<feature type="transmembrane region" description="Helical" evidence="6">
    <location>
        <begin position="134"/>
        <end position="155"/>
    </location>
</feature>
<dbReference type="SUPFAM" id="SSF103473">
    <property type="entry name" value="MFS general substrate transporter"/>
    <property type="match status" value="1"/>
</dbReference>
<comment type="caution">
    <text evidence="7">The sequence shown here is derived from an EMBL/GenBank/DDBJ whole genome shotgun (WGS) entry which is preliminary data.</text>
</comment>
<evidence type="ECO:0000313" key="7">
    <source>
        <dbReference type="EMBL" id="RSH95477.1"/>
    </source>
</evidence>
<proteinExistence type="predicted"/>
<reference evidence="7 8" key="1">
    <citation type="submission" date="2018-11" db="EMBL/GenBank/DDBJ databases">
        <title>Genome sequence of Saitozyma podzolica DSM 27192.</title>
        <authorList>
            <person name="Aliyu H."/>
            <person name="Gorte O."/>
            <person name="Ochsenreither K."/>
        </authorList>
    </citation>
    <scope>NUCLEOTIDE SEQUENCE [LARGE SCALE GENOMIC DNA]</scope>
    <source>
        <strain evidence="7 8">DSM 27192</strain>
    </source>
</reference>
<protein>
    <recommendedName>
        <fullName evidence="9">Major facilitator superfamily (MFS) profile domain-containing protein</fullName>
    </recommendedName>
</protein>
<feature type="transmembrane region" description="Helical" evidence="6">
    <location>
        <begin position="72"/>
        <end position="89"/>
    </location>
</feature>
<evidence type="ECO:0000256" key="5">
    <source>
        <dbReference type="ARBA" id="ARBA00023136"/>
    </source>
</evidence>
<comment type="subcellular location">
    <subcellularLocation>
        <location evidence="1">Membrane</location>
        <topology evidence="1">Multi-pass membrane protein</topology>
    </subcellularLocation>
</comment>
<dbReference type="Proteomes" id="UP000279259">
    <property type="component" value="Unassembled WGS sequence"/>
</dbReference>
<evidence type="ECO:0000256" key="2">
    <source>
        <dbReference type="ARBA" id="ARBA00022448"/>
    </source>
</evidence>
<feature type="transmembrane region" description="Helical" evidence="6">
    <location>
        <begin position="7"/>
        <end position="33"/>
    </location>
</feature>
<dbReference type="GO" id="GO:0033229">
    <property type="term" value="F:cysteine transmembrane transporter activity"/>
    <property type="evidence" value="ECO:0007669"/>
    <property type="project" value="TreeGrafter"/>
</dbReference>
<organism evidence="7 8">
    <name type="scientific">Saitozyma podzolica</name>
    <dbReference type="NCBI Taxonomy" id="1890683"/>
    <lineage>
        <taxon>Eukaryota</taxon>
        <taxon>Fungi</taxon>
        <taxon>Dikarya</taxon>
        <taxon>Basidiomycota</taxon>
        <taxon>Agaricomycotina</taxon>
        <taxon>Tremellomycetes</taxon>
        <taxon>Tremellales</taxon>
        <taxon>Trimorphomycetaceae</taxon>
        <taxon>Saitozyma</taxon>
    </lineage>
</organism>
<gene>
    <name evidence="7" type="ORF">EHS25_000569</name>
</gene>
<feature type="transmembrane region" description="Helical" evidence="6">
    <location>
        <begin position="45"/>
        <end position="65"/>
    </location>
</feature>